<protein>
    <submittedName>
        <fullName evidence="1">Uncharacterized protein</fullName>
    </submittedName>
</protein>
<organism evidence="1 2">
    <name type="scientific">Hyphomicrobium denitrificans (strain ATCC 51888 / DSM 1869 / NCIMB 11706 / TK 0415)</name>
    <dbReference type="NCBI Taxonomy" id="582899"/>
    <lineage>
        <taxon>Bacteria</taxon>
        <taxon>Pseudomonadati</taxon>
        <taxon>Pseudomonadota</taxon>
        <taxon>Alphaproteobacteria</taxon>
        <taxon>Hyphomicrobiales</taxon>
        <taxon>Hyphomicrobiaceae</taxon>
        <taxon>Hyphomicrobium</taxon>
    </lineage>
</organism>
<dbReference type="HOGENOM" id="CLU_628237_0_0_5"/>
<evidence type="ECO:0000313" key="2">
    <source>
        <dbReference type="Proteomes" id="UP000002033"/>
    </source>
</evidence>
<reference evidence="2" key="1">
    <citation type="journal article" date="2011" name="J. Bacteriol.">
        <title>Genome sequences of eight morphologically diverse alphaproteobacteria.</title>
        <authorList>
            <consortium name="US DOE Joint Genome Institute"/>
            <person name="Brown P.J."/>
            <person name="Kysela D.T."/>
            <person name="Buechlein A."/>
            <person name="Hemmerich C."/>
            <person name="Brun Y.V."/>
        </authorList>
    </citation>
    <scope>NUCLEOTIDE SEQUENCE [LARGE SCALE GENOMIC DNA]</scope>
    <source>
        <strain evidence="2">ATCC 51888 / DSM 1869 / NCIB 11706 / TK 0415</strain>
    </source>
</reference>
<sequence length="415" mass="45615" precursor="true">MRARGQRRAIKIGTAALCLALALLILSKSMLVSLSSADPELTAAFATSSSAVRFALANQTTAKAQNQNLDPLLKQQATDWTRSALRDEPFNAQGLEMMGLLTASDADFKTAERFMSAASRQSLRLQSAAYWNLKSRLAAQDYTAAAGYADALLRAKPQSMPVLIPTLVAFSTTQSGRDAFEKLLAENPQWRWAFFWYLKGHIKNPYAPLRLLLALKATSHPPTSREVGAYLRILLDNKLYPLAHYSWLQFLSADELTRTGLLNNGSFEAPPSGLPYDWTINSGNGATIEITPRDDRPAEHALAIELGPGRVKFQPTSQLLALLPGRYTLTGMLRGNVRGRSGLIWTIGCLPNAKALAKTEPLLGERRQWTRFSVAFEVPEECSAQTLELALDAPSASERMISGFANFDDLKISRD</sequence>
<evidence type="ECO:0000313" key="1">
    <source>
        <dbReference type="EMBL" id="ADJ22274.1"/>
    </source>
</evidence>
<proteinExistence type="predicted"/>
<dbReference type="STRING" id="582899.Hden_0452"/>
<name>D8JRP5_HYPDA</name>
<dbReference type="Gene3D" id="2.60.120.260">
    <property type="entry name" value="Galactose-binding domain-like"/>
    <property type="match status" value="1"/>
</dbReference>
<gene>
    <name evidence="1" type="ordered locus">Hden_0452</name>
</gene>
<dbReference type="eggNOG" id="COG0457">
    <property type="taxonomic scope" value="Bacteria"/>
</dbReference>
<dbReference type="RefSeq" id="WP_013214493.1">
    <property type="nucleotide sequence ID" value="NC_014313.1"/>
</dbReference>
<accession>D8JRP5</accession>
<dbReference type="OrthoDB" id="8410830at2"/>
<keyword evidence="2" id="KW-1185">Reference proteome</keyword>
<dbReference type="AlphaFoldDB" id="D8JRP5"/>
<dbReference type="KEGG" id="hdn:Hden_0452"/>
<dbReference type="EMBL" id="CP002083">
    <property type="protein sequence ID" value="ADJ22274.1"/>
    <property type="molecule type" value="Genomic_DNA"/>
</dbReference>
<dbReference type="Proteomes" id="UP000002033">
    <property type="component" value="Chromosome"/>
</dbReference>